<name>A0A6J5D4H9_9BURK</name>
<reference evidence="2 3" key="1">
    <citation type="submission" date="2020-04" db="EMBL/GenBank/DDBJ databases">
        <authorList>
            <person name="De Canck E."/>
        </authorList>
    </citation>
    <scope>NUCLEOTIDE SEQUENCE [LARGE SCALE GENOMIC DNA]</scope>
    <source>
        <strain evidence="2 3">LMG 29739</strain>
    </source>
</reference>
<organism evidence="2 3">
    <name type="scientific">Paraburkholderia solisilvae</name>
    <dbReference type="NCBI Taxonomy" id="624376"/>
    <lineage>
        <taxon>Bacteria</taxon>
        <taxon>Pseudomonadati</taxon>
        <taxon>Pseudomonadota</taxon>
        <taxon>Betaproteobacteria</taxon>
        <taxon>Burkholderiales</taxon>
        <taxon>Burkholderiaceae</taxon>
        <taxon>Paraburkholderia</taxon>
    </lineage>
</organism>
<evidence type="ECO:0000313" key="2">
    <source>
        <dbReference type="EMBL" id="CAB3749190.1"/>
    </source>
</evidence>
<keyword evidence="1" id="KW-0694">RNA-binding</keyword>
<proteinExistence type="predicted"/>
<dbReference type="InterPro" id="IPR036986">
    <property type="entry name" value="S4_RNA-bd_sf"/>
</dbReference>
<dbReference type="SUPFAM" id="SSF55174">
    <property type="entry name" value="Alpha-L RNA-binding motif"/>
    <property type="match status" value="1"/>
</dbReference>
<dbReference type="Proteomes" id="UP000494329">
    <property type="component" value="Unassembled WGS sequence"/>
</dbReference>
<dbReference type="CDD" id="cd00165">
    <property type="entry name" value="S4"/>
    <property type="match status" value="1"/>
</dbReference>
<dbReference type="Pfam" id="PF13275">
    <property type="entry name" value="S4_2"/>
    <property type="match status" value="1"/>
</dbReference>
<dbReference type="RefSeq" id="WP_175109409.1">
    <property type="nucleotide sequence ID" value="NZ_CADIKF010000003.1"/>
</dbReference>
<evidence type="ECO:0000256" key="1">
    <source>
        <dbReference type="PROSITE-ProRule" id="PRU00182"/>
    </source>
</evidence>
<dbReference type="PROSITE" id="PS50889">
    <property type="entry name" value="S4"/>
    <property type="match status" value="1"/>
</dbReference>
<dbReference type="EMBL" id="CADIKF010000003">
    <property type="protein sequence ID" value="CAB3749190.1"/>
    <property type="molecule type" value="Genomic_DNA"/>
</dbReference>
<gene>
    <name evidence="2" type="ORF">LMG29739_00753</name>
</gene>
<protein>
    <submittedName>
        <fullName evidence="2">Uncharacterized protein</fullName>
    </submittedName>
</protein>
<sequence>MPNLDFTLTGDYVELHNLLKLTALADSGGAAKMLVASGAVTVDGRVELRKTCKIRAGQVVLVGDTRIAVHEDT</sequence>
<keyword evidence="3" id="KW-1185">Reference proteome</keyword>
<dbReference type="GO" id="GO:0003723">
    <property type="term" value="F:RNA binding"/>
    <property type="evidence" value="ECO:0007669"/>
    <property type="project" value="UniProtKB-KW"/>
</dbReference>
<dbReference type="AlphaFoldDB" id="A0A6J5D4H9"/>
<dbReference type="Gene3D" id="3.10.290.10">
    <property type="entry name" value="RNA-binding S4 domain"/>
    <property type="match status" value="1"/>
</dbReference>
<accession>A0A6J5D4H9</accession>
<evidence type="ECO:0000313" key="3">
    <source>
        <dbReference type="Proteomes" id="UP000494329"/>
    </source>
</evidence>